<gene>
    <name evidence="1" type="ORF">SAMN06264365_105199</name>
</gene>
<reference evidence="1 2" key="1">
    <citation type="submission" date="2017-06" db="EMBL/GenBank/DDBJ databases">
        <authorList>
            <person name="Kim H.J."/>
            <person name="Triplett B.A."/>
        </authorList>
    </citation>
    <scope>NUCLEOTIDE SEQUENCE [LARGE SCALE GENOMIC DNA]</scope>
    <source>
        <strain evidence="1 2">DSM 43151</strain>
    </source>
</reference>
<keyword evidence="2" id="KW-1185">Reference proteome</keyword>
<organism evidence="1 2">
    <name type="scientific">Actinoplanes regularis</name>
    <dbReference type="NCBI Taxonomy" id="52697"/>
    <lineage>
        <taxon>Bacteria</taxon>
        <taxon>Bacillati</taxon>
        <taxon>Actinomycetota</taxon>
        <taxon>Actinomycetes</taxon>
        <taxon>Micromonosporales</taxon>
        <taxon>Micromonosporaceae</taxon>
        <taxon>Actinoplanes</taxon>
    </lineage>
</organism>
<accession>A0A238YV54</accession>
<protein>
    <submittedName>
        <fullName evidence="1">Uncharacterized protein</fullName>
    </submittedName>
</protein>
<name>A0A238YV54_9ACTN</name>
<dbReference type="OrthoDB" id="3375452at2"/>
<dbReference type="AlphaFoldDB" id="A0A238YV54"/>
<dbReference type="EMBL" id="FZNR01000005">
    <property type="protein sequence ID" value="SNR74822.1"/>
    <property type="molecule type" value="Genomic_DNA"/>
</dbReference>
<evidence type="ECO:0000313" key="1">
    <source>
        <dbReference type="EMBL" id="SNR74822.1"/>
    </source>
</evidence>
<dbReference type="RefSeq" id="WP_089293896.1">
    <property type="nucleotide sequence ID" value="NZ_BOMU01000035.1"/>
</dbReference>
<sequence length="132" mass="15070">MLELPQGSWWDWDLHEFNNSRLRLAANYDLTYYHGLEVIFTDVAYLACPTQFSDPAFREPTRAERDLARRFAGEEPPLVVAFDVESEEGYGLLPCLVAAESVEVVVGTVYRYWRDELAPGERLAFNVRPPGA</sequence>
<dbReference type="Proteomes" id="UP000198415">
    <property type="component" value="Unassembled WGS sequence"/>
</dbReference>
<evidence type="ECO:0000313" key="2">
    <source>
        <dbReference type="Proteomes" id="UP000198415"/>
    </source>
</evidence>
<proteinExistence type="predicted"/>